<reference evidence="1" key="1">
    <citation type="journal article" date="2017" name="Nature">
        <title>The sunflower genome provides insights into oil metabolism, flowering and Asterid evolution.</title>
        <authorList>
            <person name="Badouin H."/>
            <person name="Gouzy J."/>
            <person name="Grassa C.J."/>
            <person name="Murat F."/>
            <person name="Staton S.E."/>
            <person name="Cottret L."/>
            <person name="Lelandais-Briere C."/>
            <person name="Owens G.L."/>
            <person name="Carrere S."/>
            <person name="Mayjonade B."/>
            <person name="Legrand L."/>
            <person name="Gill N."/>
            <person name="Kane N.C."/>
            <person name="Bowers J.E."/>
            <person name="Hubner S."/>
            <person name="Bellec A."/>
            <person name="Berard A."/>
            <person name="Berges H."/>
            <person name="Blanchet N."/>
            <person name="Boniface M.C."/>
            <person name="Brunel D."/>
            <person name="Catrice O."/>
            <person name="Chaidir N."/>
            <person name="Claudel C."/>
            <person name="Donnadieu C."/>
            <person name="Faraut T."/>
            <person name="Fievet G."/>
            <person name="Helmstetter N."/>
            <person name="King M."/>
            <person name="Knapp S.J."/>
            <person name="Lai Z."/>
            <person name="Le Paslier M.C."/>
            <person name="Lippi Y."/>
            <person name="Lorenzon L."/>
            <person name="Mandel J.R."/>
            <person name="Marage G."/>
            <person name="Marchand G."/>
            <person name="Marquand E."/>
            <person name="Bret-Mestries E."/>
            <person name="Morien E."/>
            <person name="Nambeesan S."/>
            <person name="Nguyen T."/>
            <person name="Pegot-Espagnet P."/>
            <person name="Pouilly N."/>
            <person name="Raftis F."/>
            <person name="Sallet E."/>
            <person name="Schiex T."/>
            <person name="Thomas J."/>
            <person name="Vandecasteele C."/>
            <person name="Vares D."/>
            <person name="Vear F."/>
            <person name="Vautrin S."/>
            <person name="Crespi M."/>
            <person name="Mangin B."/>
            <person name="Burke J.M."/>
            <person name="Salse J."/>
            <person name="Munos S."/>
            <person name="Vincourt P."/>
            <person name="Rieseberg L.H."/>
            <person name="Langlade N.B."/>
        </authorList>
    </citation>
    <scope>NUCLEOTIDE SEQUENCE</scope>
    <source>
        <tissue evidence="1">Leaves</tissue>
    </source>
</reference>
<keyword evidence="2" id="KW-1185">Reference proteome</keyword>
<accession>A0A9K3HY84</accession>
<dbReference type="Proteomes" id="UP000215914">
    <property type="component" value="Unassembled WGS sequence"/>
</dbReference>
<sequence length="74" mass="8747">MYTYIYNQTSSLQHLKKKQTSCKSQTQTYFRNILSDPTLSFSHNLFSYSKIINQLLKSKENKGNQFNNVMCWIA</sequence>
<dbReference type="Gramene" id="mRNA:HanXRQr2_Chr10g0440401">
    <property type="protein sequence ID" value="CDS:HanXRQr2_Chr10g0440401.1"/>
    <property type="gene ID" value="HanXRQr2_Chr10g0440401"/>
</dbReference>
<reference evidence="1" key="2">
    <citation type="submission" date="2020-06" db="EMBL/GenBank/DDBJ databases">
        <title>Helianthus annuus Genome sequencing and assembly Release 2.</title>
        <authorList>
            <person name="Gouzy J."/>
            <person name="Langlade N."/>
            <person name="Munos S."/>
        </authorList>
    </citation>
    <scope>NUCLEOTIDE SEQUENCE</scope>
    <source>
        <tissue evidence="1">Leaves</tissue>
    </source>
</reference>
<protein>
    <submittedName>
        <fullName evidence="1">Uncharacterized protein</fullName>
    </submittedName>
</protein>
<proteinExistence type="predicted"/>
<evidence type="ECO:0000313" key="1">
    <source>
        <dbReference type="EMBL" id="KAF5786391.1"/>
    </source>
</evidence>
<comment type="caution">
    <text evidence="1">The sequence shown here is derived from an EMBL/GenBank/DDBJ whole genome shotgun (WGS) entry which is preliminary data.</text>
</comment>
<dbReference type="EMBL" id="MNCJ02000325">
    <property type="protein sequence ID" value="KAF5786391.1"/>
    <property type="molecule type" value="Genomic_DNA"/>
</dbReference>
<name>A0A9K3HY84_HELAN</name>
<evidence type="ECO:0000313" key="2">
    <source>
        <dbReference type="Proteomes" id="UP000215914"/>
    </source>
</evidence>
<dbReference type="AlphaFoldDB" id="A0A9K3HY84"/>
<gene>
    <name evidence="1" type="ORF">HanXRQr2_Chr10g0440401</name>
</gene>
<organism evidence="1 2">
    <name type="scientific">Helianthus annuus</name>
    <name type="common">Common sunflower</name>
    <dbReference type="NCBI Taxonomy" id="4232"/>
    <lineage>
        <taxon>Eukaryota</taxon>
        <taxon>Viridiplantae</taxon>
        <taxon>Streptophyta</taxon>
        <taxon>Embryophyta</taxon>
        <taxon>Tracheophyta</taxon>
        <taxon>Spermatophyta</taxon>
        <taxon>Magnoliopsida</taxon>
        <taxon>eudicotyledons</taxon>
        <taxon>Gunneridae</taxon>
        <taxon>Pentapetalae</taxon>
        <taxon>asterids</taxon>
        <taxon>campanulids</taxon>
        <taxon>Asterales</taxon>
        <taxon>Asteraceae</taxon>
        <taxon>Asteroideae</taxon>
        <taxon>Heliantheae alliance</taxon>
        <taxon>Heliantheae</taxon>
        <taxon>Helianthus</taxon>
    </lineage>
</organism>